<evidence type="ECO:0000259" key="6">
    <source>
        <dbReference type="Pfam" id="PF01301"/>
    </source>
</evidence>
<feature type="domain" description="Glycoside hydrolase 35 catalytic" evidence="6">
    <location>
        <begin position="576"/>
        <end position="863"/>
    </location>
</feature>
<evidence type="ECO:0000256" key="2">
    <source>
        <dbReference type="ARBA" id="ARBA00022801"/>
    </source>
</evidence>
<sequence length="1361" mass="154864">MTLIMQYSWGQGSSSTSPPDILELAQDRERVYSEVYWIELARDSDRVYSEVDWIELAQDRDRVYSEVDWIELAQDSNRVTMRVCHGEIETVCEFLMKHTYATEDVSRIRKNIELKRKREVGVSNTTNVYLEYSSPMTSLVLNDSSQLTSDSQHLEHKLNEQRDLVEELNDKVYLLACKTQDVKEELTCCKDACDIADACFRKFKTEENETRTFFEESLKRVRDTLSKHYEATNKEIPIELVHKLSSSIETGIATSELWKTLLAQQDDINKRLKSIGTVTENIPEEQSVKNRFLSFGRSCLDTKKKVFELKSKIAKSEEFEILIEKAVKLMKLNVESSDSSSLNRTIQDFVSVFVLHKQLTYVNQSAGKDDIKHPSLKETESELTNIHSKRKEQKMKIARCVSSMNRIMFDIFQMYSTTLRLHRKILAEVSKGSLKILDVPPLSHAVKQLPHLWVEEVESFASVSLRSLDGITFHEWEQPLKAVAENMTVGKGITFHEFKEEYAKMSQLEPKKLFLTRMMRKRHDSIRGFLRDAAVRPTPDTSWPPVVFSQDELPTLYEHYTEGGITSGLTTHPDGFLLNGKNITLISGAIHYFRVHPEYWRDRLRKLRAAGFVAVETYVVWSLHEYTRDNFDFGDGGTILSPFLDVVKYLKIAQEEDLFVVMRSGPYIGSELDMGGLPPWLVHDPNLETRTANPLYLERVAIYLNKLYPLFKNLQFTKGGPIISFQIENEYSMASNINTSYMIAIQDLMEANGLVEIKTTCDPIFRLIETANFGSNISENLSQLKSLQPNLPAWVSEYWTGYFDFWFDGFHHNTTTEKYLSDIEAILRYPAAINLYMFHGGTNFGFLAGAYDVDIRPVSTSYGQGWKLIGFRCDRPRGDCPGSNGAQSFLPMPEGFSSSDNPGGVPLRDYDAPLSESGDYTEKYNRTAPLIAQYLAVQTKLPQLPQQSIRVAYPSAPITSQLTYNNILDQVEKPPPVHPTKIRTSISPSSAVKLNMTNALANYATEAGLKTITTNDFKWALQAADDRDTSTDLIAMEQTDVNNGSGQSYGFIVYRKRDLEIPETPILRLGTVVRDVGMVLVDGVRKTEPLVQSSQIGGFGYWGNSNQQFNLDSTSVGSNRTLDLFVEEWGRGGDHKGVFGGSLYLNEERLQDWEIIALQFKLDNWLSSLTNWEDFDGIGYNPTLYRATLDISGNPKDTFINMSAWGKGNVFINNFNLGRYFSAGPALTLYIPAPLLREGQNEVTKVKKFTTLFDLQQIDWNEDVYKVIRDFFINPTECILTIFFDEAKLSAKLGFPSKPAHDMSYFMKEPTDSITPTNFYKVINFGTIGPHVEGSILNVMENVYAPMFFNSTSWPDSILCS</sequence>
<dbReference type="InterPro" id="IPR031330">
    <property type="entry name" value="Gly_Hdrlase_35_cat"/>
</dbReference>
<name>A0A7R9P2X4_TIMCA</name>
<evidence type="ECO:0000256" key="4">
    <source>
        <dbReference type="RuleBase" id="RU000675"/>
    </source>
</evidence>
<protein>
    <recommendedName>
        <fullName evidence="4">Beta-galactosidase</fullName>
        <ecNumber evidence="4">3.2.1.23</ecNumber>
    </recommendedName>
</protein>
<dbReference type="InterPro" id="IPR048913">
    <property type="entry name" value="BetaGal_gal-bd"/>
</dbReference>
<organism evidence="8">
    <name type="scientific">Timema californicum</name>
    <name type="common">California timema</name>
    <name type="synonym">Walking stick</name>
    <dbReference type="NCBI Taxonomy" id="61474"/>
    <lineage>
        <taxon>Eukaryota</taxon>
        <taxon>Metazoa</taxon>
        <taxon>Ecdysozoa</taxon>
        <taxon>Arthropoda</taxon>
        <taxon>Hexapoda</taxon>
        <taxon>Insecta</taxon>
        <taxon>Pterygota</taxon>
        <taxon>Neoptera</taxon>
        <taxon>Polyneoptera</taxon>
        <taxon>Phasmatodea</taxon>
        <taxon>Timematodea</taxon>
        <taxon>Timematoidea</taxon>
        <taxon>Timematidae</taxon>
        <taxon>Timema</taxon>
    </lineage>
</organism>
<dbReference type="PRINTS" id="PR00742">
    <property type="entry name" value="GLHYDRLASE35"/>
</dbReference>
<evidence type="ECO:0000313" key="8">
    <source>
        <dbReference type="EMBL" id="CAD7568023.1"/>
    </source>
</evidence>
<dbReference type="SUPFAM" id="SSF51445">
    <property type="entry name" value="(Trans)glycosidases"/>
    <property type="match status" value="1"/>
</dbReference>
<dbReference type="GO" id="GO:0005975">
    <property type="term" value="P:carbohydrate metabolic process"/>
    <property type="evidence" value="ECO:0007669"/>
    <property type="project" value="InterPro"/>
</dbReference>
<keyword evidence="2 4" id="KW-0378">Hydrolase</keyword>
<dbReference type="EC" id="3.2.1.23" evidence="4"/>
<proteinExistence type="inferred from homology"/>
<keyword evidence="3 4" id="KW-0326">Glycosidase</keyword>
<evidence type="ECO:0000256" key="5">
    <source>
        <dbReference type="RuleBase" id="RU003679"/>
    </source>
</evidence>
<reference evidence="8" key="1">
    <citation type="submission" date="2020-11" db="EMBL/GenBank/DDBJ databases">
        <authorList>
            <person name="Tran Van P."/>
        </authorList>
    </citation>
    <scope>NUCLEOTIDE SEQUENCE</scope>
</reference>
<dbReference type="InterPro" id="IPR008979">
    <property type="entry name" value="Galactose-bd-like_sf"/>
</dbReference>
<dbReference type="SUPFAM" id="SSF49785">
    <property type="entry name" value="Galactose-binding domain-like"/>
    <property type="match status" value="1"/>
</dbReference>
<dbReference type="Pfam" id="PF21467">
    <property type="entry name" value="BetaGal_gal-bd"/>
    <property type="match status" value="1"/>
</dbReference>
<evidence type="ECO:0000256" key="1">
    <source>
        <dbReference type="ARBA" id="ARBA00009809"/>
    </source>
</evidence>
<evidence type="ECO:0000259" key="7">
    <source>
        <dbReference type="Pfam" id="PF21467"/>
    </source>
</evidence>
<dbReference type="InterPro" id="IPR017853">
    <property type="entry name" value="GH"/>
</dbReference>
<dbReference type="Pfam" id="PF01301">
    <property type="entry name" value="Glyco_hydro_35"/>
    <property type="match status" value="1"/>
</dbReference>
<dbReference type="InterPro" id="IPR019801">
    <property type="entry name" value="Glyco_hydro_35_CS"/>
</dbReference>
<feature type="domain" description="Beta-galactosidase galactose-binding" evidence="7">
    <location>
        <begin position="1182"/>
        <end position="1241"/>
    </location>
</feature>
<dbReference type="PANTHER" id="PTHR23421">
    <property type="entry name" value="BETA-GALACTOSIDASE RELATED"/>
    <property type="match status" value="1"/>
</dbReference>
<evidence type="ECO:0000256" key="3">
    <source>
        <dbReference type="ARBA" id="ARBA00023295"/>
    </source>
</evidence>
<dbReference type="EMBL" id="OE179204">
    <property type="protein sequence ID" value="CAD7568023.1"/>
    <property type="molecule type" value="Genomic_DNA"/>
</dbReference>
<dbReference type="InterPro" id="IPR001944">
    <property type="entry name" value="Glycoside_Hdrlase_35"/>
</dbReference>
<comment type="catalytic activity">
    <reaction evidence="4">
        <text>Hydrolysis of terminal non-reducing beta-D-galactose residues in beta-D-galactosides.</text>
        <dbReference type="EC" id="3.2.1.23"/>
    </reaction>
</comment>
<dbReference type="Gene3D" id="3.20.20.80">
    <property type="entry name" value="Glycosidases"/>
    <property type="match status" value="1"/>
</dbReference>
<comment type="similarity">
    <text evidence="1 5">Belongs to the glycosyl hydrolase 35 family.</text>
</comment>
<dbReference type="GO" id="GO:0004565">
    <property type="term" value="F:beta-galactosidase activity"/>
    <property type="evidence" value="ECO:0007669"/>
    <property type="project" value="UniProtKB-EC"/>
</dbReference>
<gene>
    <name evidence="8" type="ORF">TCMB3V08_LOCUS799</name>
</gene>
<accession>A0A7R9P2X4</accession>
<dbReference type="PROSITE" id="PS01182">
    <property type="entry name" value="GLYCOSYL_HYDROL_F35"/>
    <property type="match status" value="1"/>
</dbReference>
<dbReference type="Gene3D" id="2.60.120.260">
    <property type="entry name" value="Galactose-binding domain-like"/>
    <property type="match status" value="3"/>
</dbReference>